<feature type="non-terminal residue" evidence="1">
    <location>
        <position position="75"/>
    </location>
</feature>
<dbReference type="Proteomes" id="UP000265520">
    <property type="component" value="Unassembled WGS sequence"/>
</dbReference>
<reference evidence="1 2" key="1">
    <citation type="journal article" date="2018" name="Front. Plant Sci.">
        <title>Red Clover (Trifolium pratense) and Zigzag Clover (T. medium) - A Picture of Genomic Similarities and Differences.</title>
        <authorList>
            <person name="Dluhosova J."/>
            <person name="Istvanek J."/>
            <person name="Nedelnik J."/>
            <person name="Repkova J."/>
        </authorList>
    </citation>
    <scope>NUCLEOTIDE SEQUENCE [LARGE SCALE GENOMIC DNA]</scope>
    <source>
        <strain evidence="2">cv. 10/8</strain>
        <tissue evidence="1">Leaf</tissue>
    </source>
</reference>
<comment type="caution">
    <text evidence="1">The sequence shown here is derived from an EMBL/GenBank/DDBJ whole genome shotgun (WGS) entry which is preliminary data.</text>
</comment>
<proteinExistence type="predicted"/>
<dbReference type="AlphaFoldDB" id="A0A392TVF7"/>
<name>A0A392TVF7_9FABA</name>
<dbReference type="EMBL" id="LXQA010666242">
    <property type="protein sequence ID" value="MCI64929.1"/>
    <property type="molecule type" value="Genomic_DNA"/>
</dbReference>
<keyword evidence="2" id="KW-1185">Reference proteome</keyword>
<sequence>MWFYCWCEENPDADWESFSTAMVERFGTQSEHSQEKPLLENQEIELELGKTTEARDEVVFNEALSEMQRSEKERV</sequence>
<protein>
    <submittedName>
        <fullName evidence="1">Pentatricopeptide repeat-containing protein</fullName>
    </submittedName>
</protein>
<organism evidence="1 2">
    <name type="scientific">Trifolium medium</name>
    <dbReference type="NCBI Taxonomy" id="97028"/>
    <lineage>
        <taxon>Eukaryota</taxon>
        <taxon>Viridiplantae</taxon>
        <taxon>Streptophyta</taxon>
        <taxon>Embryophyta</taxon>
        <taxon>Tracheophyta</taxon>
        <taxon>Spermatophyta</taxon>
        <taxon>Magnoliopsida</taxon>
        <taxon>eudicotyledons</taxon>
        <taxon>Gunneridae</taxon>
        <taxon>Pentapetalae</taxon>
        <taxon>rosids</taxon>
        <taxon>fabids</taxon>
        <taxon>Fabales</taxon>
        <taxon>Fabaceae</taxon>
        <taxon>Papilionoideae</taxon>
        <taxon>50 kb inversion clade</taxon>
        <taxon>NPAAA clade</taxon>
        <taxon>Hologalegina</taxon>
        <taxon>IRL clade</taxon>
        <taxon>Trifolieae</taxon>
        <taxon>Trifolium</taxon>
    </lineage>
</organism>
<evidence type="ECO:0000313" key="2">
    <source>
        <dbReference type="Proteomes" id="UP000265520"/>
    </source>
</evidence>
<evidence type="ECO:0000313" key="1">
    <source>
        <dbReference type="EMBL" id="MCI64929.1"/>
    </source>
</evidence>
<accession>A0A392TVF7</accession>